<geneLocation type="plasmid" evidence="1 2">
    <name>AZO_p1</name>
</geneLocation>
<accession>G7ZAK7</accession>
<evidence type="ECO:0008006" key="3">
    <source>
        <dbReference type="Google" id="ProtNLM"/>
    </source>
</evidence>
<gene>
    <name evidence="1" type="ordered locus">AZOLI_p10587</name>
</gene>
<dbReference type="InterPro" id="IPR007420">
    <property type="entry name" value="DUF465"/>
</dbReference>
<organism evidence="1 2">
    <name type="scientific">Azospirillum lipoferum (strain 4B)</name>
    <dbReference type="NCBI Taxonomy" id="862719"/>
    <lineage>
        <taxon>Bacteria</taxon>
        <taxon>Pseudomonadati</taxon>
        <taxon>Pseudomonadota</taxon>
        <taxon>Alphaproteobacteria</taxon>
        <taxon>Rhodospirillales</taxon>
        <taxon>Azospirillaceae</taxon>
        <taxon>Azospirillum</taxon>
    </lineage>
</organism>
<dbReference type="Gene3D" id="6.10.280.50">
    <property type="match status" value="1"/>
</dbReference>
<proteinExistence type="predicted"/>
<protein>
    <recommendedName>
        <fullName evidence="3">DUF465 domain-containing protein</fullName>
    </recommendedName>
</protein>
<dbReference type="InterPro" id="IPR038444">
    <property type="entry name" value="DUF465_sf"/>
</dbReference>
<dbReference type="AlphaFoldDB" id="G7ZAK7"/>
<keyword evidence="2" id="KW-1185">Reference proteome</keyword>
<sequence length="45" mass="5362">MRLDRAILDEEKRSWPDDSAVKRLKLEKLHVKEEIDRLTRSGTIN</sequence>
<evidence type="ECO:0000313" key="2">
    <source>
        <dbReference type="Proteomes" id="UP000005667"/>
    </source>
</evidence>
<reference evidence="2" key="1">
    <citation type="journal article" date="2011" name="PLoS Genet.">
        <title>Azospirillum genomes reveal transition of bacteria from aquatic to terrestrial environments.</title>
        <authorList>
            <person name="Wisniewski-Dye F."/>
            <person name="Borziak K."/>
            <person name="Khalsa-Moyers G."/>
            <person name="Alexandre G."/>
            <person name="Sukharnikov L.O."/>
            <person name="Wuichet K."/>
            <person name="Hurst G.B."/>
            <person name="McDonald W.H."/>
            <person name="Robertson J.S."/>
            <person name="Barbe V."/>
            <person name="Calteau A."/>
            <person name="Rouy Z."/>
            <person name="Mangenot S."/>
            <person name="Prigent-Combaret C."/>
            <person name="Normand P."/>
            <person name="Boyer M."/>
            <person name="Siguier P."/>
            <person name="Dessaux Y."/>
            <person name="Elmerich C."/>
            <person name="Condemine G."/>
            <person name="Krishnen G."/>
            <person name="Kennedy I."/>
            <person name="Paterson A.H."/>
            <person name="Gonzalez V."/>
            <person name="Mavingui P."/>
            <person name="Zhulin I.B."/>
        </authorList>
    </citation>
    <scope>NUCLEOTIDE SEQUENCE [LARGE SCALE GENOMIC DNA]</scope>
    <source>
        <strain evidence="2">4B</strain>
    </source>
</reference>
<name>G7ZAK7_AZOL4</name>
<dbReference type="EMBL" id="FQ311869">
    <property type="protein sequence ID" value="CBS88824.1"/>
    <property type="molecule type" value="Genomic_DNA"/>
</dbReference>
<dbReference type="Proteomes" id="UP000005667">
    <property type="component" value="Plasmid AZO_p1"/>
</dbReference>
<evidence type="ECO:0000313" key="1">
    <source>
        <dbReference type="EMBL" id="CBS88824.1"/>
    </source>
</evidence>
<dbReference type="Pfam" id="PF04325">
    <property type="entry name" value="DUF465"/>
    <property type="match status" value="1"/>
</dbReference>
<dbReference type="HOGENOM" id="CLU_175516_2_3_5"/>
<keyword evidence="1" id="KW-0614">Plasmid</keyword>
<dbReference type="KEGG" id="ali:AZOLI_p10587"/>